<dbReference type="GO" id="GO:0009279">
    <property type="term" value="C:cell outer membrane"/>
    <property type="evidence" value="ECO:0007669"/>
    <property type="project" value="UniProtKB-SubCell"/>
</dbReference>
<protein>
    <submittedName>
        <fullName evidence="16">Iron complex outermembrane recepter protein</fullName>
    </submittedName>
</protein>
<proteinExistence type="inferred from homology"/>
<organism evidence="16 17">
    <name type="scientific">Trichlorobacter thiogenes</name>
    <dbReference type="NCBI Taxonomy" id="115783"/>
    <lineage>
        <taxon>Bacteria</taxon>
        <taxon>Pseudomonadati</taxon>
        <taxon>Thermodesulfobacteriota</taxon>
        <taxon>Desulfuromonadia</taxon>
        <taxon>Geobacterales</taxon>
        <taxon>Geobacteraceae</taxon>
        <taxon>Trichlorobacter</taxon>
    </lineage>
</organism>
<dbReference type="GO" id="GO:0044718">
    <property type="term" value="P:siderophore transmembrane transport"/>
    <property type="evidence" value="ECO:0007669"/>
    <property type="project" value="TreeGrafter"/>
</dbReference>
<evidence type="ECO:0000256" key="8">
    <source>
        <dbReference type="ARBA" id="ARBA00023170"/>
    </source>
</evidence>
<keyword evidence="3 10" id="KW-1134">Transmembrane beta strand</keyword>
<evidence type="ECO:0000313" key="16">
    <source>
        <dbReference type="EMBL" id="SJZ37419.1"/>
    </source>
</evidence>
<keyword evidence="2 10" id="KW-0813">Transport</keyword>
<dbReference type="InterPro" id="IPR000531">
    <property type="entry name" value="Beta-barrel_TonB"/>
</dbReference>
<feature type="domain" description="TonB-dependent receptor plug" evidence="15">
    <location>
        <begin position="50"/>
        <end position="153"/>
    </location>
</feature>
<dbReference type="InterPro" id="IPR036942">
    <property type="entry name" value="Beta-barrel_TonB_sf"/>
</dbReference>
<dbReference type="OrthoDB" id="5404807at2"/>
<dbReference type="InterPro" id="IPR037066">
    <property type="entry name" value="Plug_dom_sf"/>
</dbReference>
<feature type="domain" description="TonB-dependent receptor-like beta-barrel" evidence="14">
    <location>
        <begin position="206"/>
        <end position="598"/>
    </location>
</feature>
<evidence type="ECO:0000259" key="14">
    <source>
        <dbReference type="Pfam" id="PF00593"/>
    </source>
</evidence>
<dbReference type="STRING" id="115783.SAMN02745119_00312"/>
<evidence type="ECO:0000256" key="4">
    <source>
        <dbReference type="ARBA" id="ARBA00022692"/>
    </source>
</evidence>
<evidence type="ECO:0000259" key="15">
    <source>
        <dbReference type="Pfam" id="PF07715"/>
    </source>
</evidence>
<evidence type="ECO:0000256" key="10">
    <source>
        <dbReference type="PROSITE-ProRule" id="PRU01360"/>
    </source>
</evidence>
<dbReference type="Pfam" id="PF00593">
    <property type="entry name" value="TonB_dep_Rec_b-barrel"/>
    <property type="match status" value="1"/>
</dbReference>
<feature type="signal peptide" evidence="13">
    <location>
        <begin position="1"/>
        <end position="23"/>
    </location>
</feature>
<keyword evidence="17" id="KW-1185">Reference proteome</keyword>
<dbReference type="Proteomes" id="UP000190102">
    <property type="component" value="Unassembled WGS sequence"/>
</dbReference>
<evidence type="ECO:0000256" key="9">
    <source>
        <dbReference type="ARBA" id="ARBA00023237"/>
    </source>
</evidence>
<dbReference type="SUPFAM" id="SSF56935">
    <property type="entry name" value="Porins"/>
    <property type="match status" value="1"/>
</dbReference>
<sequence length="624" mass="68585">MNYKILLTHALTVVPLISGAVYAETKQPAPSAYSMGEVVVTADRLEEYIKNYPQDVNSVSRTEIVKRNHSNVEEILKTMPGVEVYPTSGMGSRISIRGSGKSSGVLLLLNGRPLNSNQSGSMDLNSIPVDIIESVTVFKPPVPVWLGPGGSDGAINIVTREIKAAGKGEALSSSVKAAGGSYGLIQTGASQTLKLGDGSLLLSGSFNHRDGKRQNSDRNDGNVSANWGRTAKDGTKYELNGRYYQAEYGIPGPTDNVTPDARQQYRKGSLDGRISGAIQETGSYTLNSYSDLLNLKDRSQQGYTATLDDRKVGLKLDTSWLDDAEKWELRIGGMSEFDNFEHTLAGRHDRFRNGLNAQFDKRFGDFTATVGARGDVTNDFGFNPGGSLGLGWGIRKNWQIKARVGYVTNVPTFEQLYQSTHGSIDQSRGNPDLKVEKVLTSDLSIEYKPAKESQLQATLFRVDTWDLITSRRGTDLIYRPINISGAERQGIELSAKYSWMAGLSSDLSFVYQQSKDKDLGTKLPYTPDLKLKTTIQYTVPTLKTRLEATVRYEGARYSQVENLPAQKLDEYVTADLRITQPVAFKNAKADIYVKVDNLFNAAYQSHLGYPDDGIRALGGVQVRF</sequence>
<feature type="chain" id="PRO_5012165180" evidence="13">
    <location>
        <begin position="24"/>
        <end position="624"/>
    </location>
</feature>
<dbReference type="Pfam" id="PF07715">
    <property type="entry name" value="Plug"/>
    <property type="match status" value="1"/>
</dbReference>
<evidence type="ECO:0000256" key="13">
    <source>
        <dbReference type="SAM" id="SignalP"/>
    </source>
</evidence>
<accession>A0A1T4K4S8</accession>
<keyword evidence="6 11" id="KW-0798">TonB box</keyword>
<keyword evidence="9 10" id="KW-0998">Cell outer membrane</keyword>
<evidence type="ECO:0000256" key="12">
    <source>
        <dbReference type="SAM" id="MobiDB-lite"/>
    </source>
</evidence>
<keyword evidence="4 10" id="KW-0812">Transmembrane</keyword>
<reference evidence="17" key="1">
    <citation type="submission" date="2017-02" db="EMBL/GenBank/DDBJ databases">
        <authorList>
            <person name="Varghese N."/>
            <person name="Submissions S."/>
        </authorList>
    </citation>
    <scope>NUCLEOTIDE SEQUENCE [LARGE SCALE GENOMIC DNA]</scope>
    <source>
        <strain evidence="17">ATCC BAA-34</strain>
    </source>
</reference>
<evidence type="ECO:0000256" key="6">
    <source>
        <dbReference type="ARBA" id="ARBA00023077"/>
    </source>
</evidence>
<evidence type="ECO:0000256" key="11">
    <source>
        <dbReference type="RuleBase" id="RU003357"/>
    </source>
</evidence>
<dbReference type="PROSITE" id="PS52016">
    <property type="entry name" value="TONB_DEPENDENT_REC_3"/>
    <property type="match status" value="1"/>
</dbReference>
<dbReference type="EMBL" id="FUWR01000001">
    <property type="protein sequence ID" value="SJZ37419.1"/>
    <property type="molecule type" value="Genomic_DNA"/>
</dbReference>
<dbReference type="GO" id="GO:0015344">
    <property type="term" value="F:siderophore uptake transmembrane transporter activity"/>
    <property type="evidence" value="ECO:0007669"/>
    <property type="project" value="TreeGrafter"/>
</dbReference>
<gene>
    <name evidence="16" type="ORF">SAMN02745119_00312</name>
</gene>
<dbReference type="CDD" id="cd01347">
    <property type="entry name" value="ligand_gated_channel"/>
    <property type="match status" value="1"/>
</dbReference>
<evidence type="ECO:0000256" key="7">
    <source>
        <dbReference type="ARBA" id="ARBA00023136"/>
    </source>
</evidence>
<dbReference type="InterPro" id="IPR039426">
    <property type="entry name" value="TonB-dep_rcpt-like"/>
</dbReference>
<dbReference type="PANTHER" id="PTHR30069:SF29">
    <property type="entry name" value="HEMOGLOBIN AND HEMOGLOBIN-HAPTOGLOBIN-BINDING PROTEIN 1-RELATED"/>
    <property type="match status" value="1"/>
</dbReference>
<dbReference type="PANTHER" id="PTHR30069">
    <property type="entry name" value="TONB-DEPENDENT OUTER MEMBRANE RECEPTOR"/>
    <property type="match status" value="1"/>
</dbReference>
<comment type="subcellular location">
    <subcellularLocation>
        <location evidence="1 10">Cell outer membrane</location>
        <topology evidence="1 10">Multi-pass membrane protein</topology>
    </subcellularLocation>
</comment>
<name>A0A1T4K4S8_9BACT</name>
<dbReference type="AlphaFoldDB" id="A0A1T4K4S8"/>
<evidence type="ECO:0000256" key="3">
    <source>
        <dbReference type="ARBA" id="ARBA00022452"/>
    </source>
</evidence>
<dbReference type="Gene3D" id="2.170.130.10">
    <property type="entry name" value="TonB-dependent receptor, plug domain"/>
    <property type="match status" value="1"/>
</dbReference>
<evidence type="ECO:0000256" key="5">
    <source>
        <dbReference type="ARBA" id="ARBA00022729"/>
    </source>
</evidence>
<feature type="region of interest" description="Disordered" evidence="12">
    <location>
        <begin position="206"/>
        <end position="227"/>
    </location>
</feature>
<dbReference type="InterPro" id="IPR012910">
    <property type="entry name" value="Plug_dom"/>
</dbReference>
<feature type="compositionally biased region" description="Basic and acidic residues" evidence="12">
    <location>
        <begin position="207"/>
        <end position="220"/>
    </location>
</feature>
<comment type="similarity">
    <text evidence="10 11">Belongs to the TonB-dependent receptor family.</text>
</comment>
<evidence type="ECO:0000256" key="1">
    <source>
        <dbReference type="ARBA" id="ARBA00004571"/>
    </source>
</evidence>
<evidence type="ECO:0000256" key="2">
    <source>
        <dbReference type="ARBA" id="ARBA00022448"/>
    </source>
</evidence>
<keyword evidence="5 13" id="KW-0732">Signal</keyword>
<dbReference type="RefSeq" id="WP_078788609.1">
    <property type="nucleotide sequence ID" value="NZ_FUWR01000001.1"/>
</dbReference>
<keyword evidence="8" id="KW-0675">Receptor</keyword>
<dbReference type="Gene3D" id="2.40.170.20">
    <property type="entry name" value="TonB-dependent receptor, beta-barrel domain"/>
    <property type="match status" value="1"/>
</dbReference>
<evidence type="ECO:0000313" key="17">
    <source>
        <dbReference type="Proteomes" id="UP000190102"/>
    </source>
</evidence>
<keyword evidence="7 10" id="KW-0472">Membrane</keyword>